<dbReference type="PANTHER" id="PTHR43685:SF11">
    <property type="entry name" value="GLYCOSYLTRANSFERASE TAGX-RELATED"/>
    <property type="match status" value="1"/>
</dbReference>
<dbReference type="OrthoDB" id="9802649at2"/>
<dbReference type="Proteomes" id="UP000309893">
    <property type="component" value="Unassembled WGS sequence"/>
</dbReference>
<dbReference type="InterPro" id="IPR001173">
    <property type="entry name" value="Glyco_trans_2-like"/>
</dbReference>
<proteinExistence type="predicted"/>
<dbReference type="EMBL" id="SRYO01000001">
    <property type="protein sequence ID" value="TGY39256.1"/>
    <property type="molecule type" value="Genomic_DNA"/>
</dbReference>
<evidence type="ECO:0000259" key="1">
    <source>
        <dbReference type="Pfam" id="PF00535"/>
    </source>
</evidence>
<dbReference type="Pfam" id="PF00535">
    <property type="entry name" value="Glycos_transf_2"/>
    <property type="match status" value="1"/>
</dbReference>
<dbReference type="GO" id="GO:0016740">
    <property type="term" value="F:transferase activity"/>
    <property type="evidence" value="ECO:0007669"/>
    <property type="project" value="UniProtKB-KW"/>
</dbReference>
<dbReference type="SUPFAM" id="SSF53448">
    <property type="entry name" value="Nucleotide-diphospho-sugar transferases"/>
    <property type="match status" value="1"/>
</dbReference>
<keyword evidence="2" id="KW-0808">Transferase</keyword>
<evidence type="ECO:0000313" key="3">
    <source>
        <dbReference type="Proteomes" id="UP000309893"/>
    </source>
</evidence>
<feature type="domain" description="Glycosyltransferase 2-like" evidence="1">
    <location>
        <begin position="1"/>
        <end position="108"/>
    </location>
</feature>
<dbReference type="AlphaFoldDB" id="A0A4S2DBV6"/>
<sequence length="247" mass="27152">MATYNGARFVVEQLRSILSELEADDEVVIVDDASTDDTVVRIRSLADDRIHLVSQDSNRGYVRTFEHALSLARGDILMLSDQDDVWIPGRRALFVEALAIHRAAASNLVILGSGAPVPSPVSGRPWRLPPDGAERGAVRSLRVLAGIQPYYGCAMAVRRDLVSSILPFPAFLHESHDLWIALVANAARDMCHIGEATVERRLHDSNASPSRPRGVHAVLRARWMLLRSIAEARRRVRASRGAPGSTE</sequence>
<protein>
    <submittedName>
        <fullName evidence="2">Glycosyltransferase</fullName>
    </submittedName>
</protein>
<dbReference type="InterPro" id="IPR050834">
    <property type="entry name" value="Glycosyltransf_2"/>
</dbReference>
<evidence type="ECO:0000313" key="2">
    <source>
        <dbReference type="EMBL" id="TGY39256.1"/>
    </source>
</evidence>
<dbReference type="InterPro" id="IPR029044">
    <property type="entry name" value="Nucleotide-diphossugar_trans"/>
</dbReference>
<comment type="caution">
    <text evidence="2">The sequence shown here is derived from an EMBL/GenBank/DDBJ whole genome shotgun (WGS) entry which is preliminary data.</text>
</comment>
<name>A0A4S2DBV6_9MICO</name>
<organism evidence="2 3">
    <name type="scientific">Microbacterium laevaniformans</name>
    <dbReference type="NCBI Taxonomy" id="36807"/>
    <lineage>
        <taxon>Bacteria</taxon>
        <taxon>Bacillati</taxon>
        <taxon>Actinomycetota</taxon>
        <taxon>Actinomycetes</taxon>
        <taxon>Micrococcales</taxon>
        <taxon>Microbacteriaceae</taxon>
        <taxon>Microbacterium</taxon>
    </lineage>
</organism>
<dbReference type="PANTHER" id="PTHR43685">
    <property type="entry name" value="GLYCOSYLTRANSFERASE"/>
    <property type="match status" value="1"/>
</dbReference>
<dbReference type="RefSeq" id="WP_135948437.1">
    <property type="nucleotide sequence ID" value="NZ_CP158846.1"/>
</dbReference>
<reference evidence="2 3" key="1">
    <citation type="submission" date="2019-04" db="EMBL/GenBank/DDBJ databases">
        <title>Microbes associate with the intestines of laboratory mice.</title>
        <authorList>
            <person name="Navarre W."/>
            <person name="Wong E."/>
            <person name="Huang K."/>
            <person name="Tropini C."/>
            <person name="Ng K."/>
            <person name="Yu B."/>
        </authorList>
    </citation>
    <scope>NUCLEOTIDE SEQUENCE [LARGE SCALE GENOMIC DNA]</scope>
    <source>
        <strain evidence="2 3">NM46_B2-13</strain>
    </source>
</reference>
<dbReference type="Gene3D" id="3.90.550.10">
    <property type="entry name" value="Spore Coat Polysaccharide Biosynthesis Protein SpsA, Chain A"/>
    <property type="match status" value="1"/>
</dbReference>
<accession>A0A4S2DBV6</accession>
<gene>
    <name evidence="2" type="ORF">E5344_01230</name>
</gene>